<dbReference type="EMBL" id="ML178870">
    <property type="protein sequence ID" value="TFK95963.1"/>
    <property type="molecule type" value="Genomic_DNA"/>
</dbReference>
<evidence type="ECO:0000313" key="2">
    <source>
        <dbReference type="EMBL" id="TFK95963.1"/>
    </source>
</evidence>
<reference evidence="2 3" key="1">
    <citation type="journal article" date="2019" name="Nat. Ecol. Evol.">
        <title>Megaphylogeny resolves global patterns of mushroom evolution.</title>
        <authorList>
            <person name="Varga T."/>
            <person name="Krizsan K."/>
            <person name="Foldi C."/>
            <person name="Dima B."/>
            <person name="Sanchez-Garcia M."/>
            <person name="Sanchez-Ramirez S."/>
            <person name="Szollosi G.J."/>
            <person name="Szarkandi J.G."/>
            <person name="Papp V."/>
            <person name="Albert L."/>
            <person name="Andreopoulos W."/>
            <person name="Angelini C."/>
            <person name="Antonin V."/>
            <person name="Barry K.W."/>
            <person name="Bougher N.L."/>
            <person name="Buchanan P."/>
            <person name="Buyck B."/>
            <person name="Bense V."/>
            <person name="Catcheside P."/>
            <person name="Chovatia M."/>
            <person name="Cooper J."/>
            <person name="Damon W."/>
            <person name="Desjardin D."/>
            <person name="Finy P."/>
            <person name="Geml J."/>
            <person name="Haridas S."/>
            <person name="Hughes K."/>
            <person name="Justo A."/>
            <person name="Karasinski D."/>
            <person name="Kautmanova I."/>
            <person name="Kiss B."/>
            <person name="Kocsube S."/>
            <person name="Kotiranta H."/>
            <person name="LaButti K.M."/>
            <person name="Lechner B.E."/>
            <person name="Liimatainen K."/>
            <person name="Lipzen A."/>
            <person name="Lukacs Z."/>
            <person name="Mihaltcheva S."/>
            <person name="Morgado L.N."/>
            <person name="Niskanen T."/>
            <person name="Noordeloos M.E."/>
            <person name="Ohm R.A."/>
            <person name="Ortiz-Santana B."/>
            <person name="Ovrebo C."/>
            <person name="Racz N."/>
            <person name="Riley R."/>
            <person name="Savchenko A."/>
            <person name="Shiryaev A."/>
            <person name="Soop K."/>
            <person name="Spirin V."/>
            <person name="Szebenyi C."/>
            <person name="Tomsovsky M."/>
            <person name="Tulloss R.E."/>
            <person name="Uehling J."/>
            <person name="Grigoriev I.V."/>
            <person name="Vagvolgyi C."/>
            <person name="Papp T."/>
            <person name="Martin F.M."/>
            <person name="Miettinen O."/>
            <person name="Hibbett D.S."/>
            <person name="Nagy L.G."/>
        </authorList>
    </citation>
    <scope>NUCLEOTIDE SEQUENCE [LARGE SCALE GENOMIC DNA]</scope>
    <source>
        <strain evidence="2 3">CBS 309.79</strain>
    </source>
</reference>
<sequence>MTNLQPGTLVGISAVIVAALLALMDAWQWHVRSNNLVTSTAVQYSIVVQNSIAVQNLMIAGV</sequence>
<feature type="transmembrane region" description="Helical" evidence="1">
    <location>
        <begin position="6"/>
        <end position="24"/>
    </location>
</feature>
<accession>A0A5C3QC04</accession>
<keyword evidence="1" id="KW-1133">Transmembrane helix</keyword>
<proteinExistence type="predicted"/>
<dbReference type="Proteomes" id="UP000305067">
    <property type="component" value="Unassembled WGS sequence"/>
</dbReference>
<name>A0A5C3QC04_9AGAR</name>
<organism evidence="2 3">
    <name type="scientific">Pterulicium gracile</name>
    <dbReference type="NCBI Taxonomy" id="1884261"/>
    <lineage>
        <taxon>Eukaryota</taxon>
        <taxon>Fungi</taxon>
        <taxon>Dikarya</taxon>
        <taxon>Basidiomycota</taxon>
        <taxon>Agaricomycotina</taxon>
        <taxon>Agaricomycetes</taxon>
        <taxon>Agaricomycetidae</taxon>
        <taxon>Agaricales</taxon>
        <taxon>Pleurotineae</taxon>
        <taxon>Pterulaceae</taxon>
        <taxon>Pterulicium</taxon>
    </lineage>
</organism>
<protein>
    <submittedName>
        <fullName evidence="2">Uncharacterized protein</fullName>
    </submittedName>
</protein>
<keyword evidence="3" id="KW-1185">Reference proteome</keyword>
<keyword evidence="1" id="KW-0812">Transmembrane</keyword>
<keyword evidence="1" id="KW-0472">Membrane</keyword>
<dbReference type="AlphaFoldDB" id="A0A5C3QC04"/>
<gene>
    <name evidence="2" type="ORF">BDV98DRAFT_598092</name>
</gene>
<evidence type="ECO:0000256" key="1">
    <source>
        <dbReference type="SAM" id="Phobius"/>
    </source>
</evidence>
<evidence type="ECO:0000313" key="3">
    <source>
        <dbReference type="Proteomes" id="UP000305067"/>
    </source>
</evidence>